<feature type="compositionally biased region" description="Polar residues" evidence="9">
    <location>
        <begin position="3289"/>
        <end position="3299"/>
    </location>
</feature>
<protein>
    <recommendedName>
        <fullName evidence="14">Reverse transcriptase domain-containing protein</fullName>
    </recommendedName>
</protein>
<dbReference type="SUPFAM" id="SSF56672">
    <property type="entry name" value="DNA/RNA polymerases"/>
    <property type="match status" value="1"/>
</dbReference>
<name>A0A388KWQ6_CHABU</name>
<reference evidence="12 13" key="1">
    <citation type="journal article" date="2018" name="Cell">
        <title>The Chara Genome: Secondary Complexity and Implications for Plant Terrestrialization.</title>
        <authorList>
            <person name="Nishiyama T."/>
            <person name="Sakayama H."/>
            <person name="Vries J.D."/>
            <person name="Buschmann H."/>
            <person name="Saint-Marcoux D."/>
            <person name="Ullrich K.K."/>
            <person name="Haas F.B."/>
            <person name="Vanderstraeten L."/>
            <person name="Becker D."/>
            <person name="Lang D."/>
            <person name="Vosolsobe S."/>
            <person name="Rombauts S."/>
            <person name="Wilhelmsson P.K.I."/>
            <person name="Janitza P."/>
            <person name="Kern R."/>
            <person name="Heyl A."/>
            <person name="Rumpler F."/>
            <person name="Villalobos L.I.A.C."/>
            <person name="Clay J.M."/>
            <person name="Skokan R."/>
            <person name="Toyoda A."/>
            <person name="Suzuki Y."/>
            <person name="Kagoshima H."/>
            <person name="Schijlen E."/>
            <person name="Tajeshwar N."/>
            <person name="Catarino B."/>
            <person name="Hetherington A.J."/>
            <person name="Saltykova A."/>
            <person name="Bonnot C."/>
            <person name="Breuninger H."/>
            <person name="Symeonidi A."/>
            <person name="Radhakrishnan G.V."/>
            <person name="Van Nieuwerburgh F."/>
            <person name="Deforce D."/>
            <person name="Chang C."/>
            <person name="Karol K.G."/>
            <person name="Hedrich R."/>
            <person name="Ulvskov P."/>
            <person name="Glockner G."/>
            <person name="Delwiche C.F."/>
            <person name="Petrasek J."/>
            <person name="Van de Peer Y."/>
            <person name="Friml J."/>
            <person name="Beilby M."/>
            <person name="Dolan L."/>
            <person name="Kohara Y."/>
            <person name="Sugano S."/>
            <person name="Fujiyama A."/>
            <person name="Delaux P.-M."/>
            <person name="Quint M."/>
            <person name="TheiBen G."/>
            <person name="Hagemann M."/>
            <person name="Harholt J."/>
            <person name="Dunand C."/>
            <person name="Zachgo S."/>
            <person name="Langdale J."/>
            <person name="Maumus F."/>
            <person name="Straeten D.V.D."/>
            <person name="Gould S.B."/>
            <person name="Rensing S.A."/>
        </authorList>
    </citation>
    <scope>NUCLEOTIDE SEQUENCE [LARGE SCALE GENOMIC DNA]</scope>
    <source>
        <strain evidence="12 13">S276</strain>
    </source>
</reference>
<evidence type="ECO:0000256" key="3">
    <source>
        <dbReference type="ARBA" id="ARBA00022695"/>
    </source>
</evidence>
<feature type="region of interest" description="Disordered" evidence="9">
    <location>
        <begin position="3565"/>
        <end position="3585"/>
    </location>
</feature>
<keyword evidence="4" id="KW-0540">Nuclease</keyword>
<feature type="compositionally biased region" description="Basic and acidic residues" evidence="9">
    <location>
        <begin position="3520"/>
        <end position="3536"/>
    </location>
</feature>
<feature type="compositionally biased region" description="Basic and acidic residues" evidence="9">
    <location>
        <begin position="137"/>
        <end position="155"/>
    </location>
</feature>
<organism evidence="12 13">
    <name type="scientific">Chara braunii</name>
    <name type="common">Braun's stonewort</name>
    <dbReference type="NCBI Taxonomy" id="69332"/>
    <lineage>
        <taxon>Eukaryota</taxon>
        <taxon>Viridiplantae</taxon>
        <taxon>Streptophyta</taxon>
        <taxon>Charophyceae</taxon>
        <taxon>Charales</taxon>
        <taxon>Characeae</taxon>
        <taxon>Chara</taxon>
    </lineage>
</organism>
<feature type="region of interest" description="Disordered" evidence="9">
    <location>
        <begin position="2819"/>
        <end position="2875"/>
    </location>
</feature>
<feature type="region of interest" description="Disordered" evidence="9">
    <location>
        <begin position="3407"/>
        <end position="3447"/>
    </location>
</feature>
<feature type="region of interest" description="Disordered" evidence="9">
    <location>
        <begin position="3516"/>
        <end position="3544"/>
    </location>
</feature>
<feature type="compositionally biased region" description="Basic and acidic residues" evidence="9">
    <location>
        <begin position="843"/>
        <end position="864"/>
    </location>
</feature>
<feature type="region of interest" description="Disordered" evidence="9">
    <location>
        <begin position="5516"/>
        <end position="5535"/>
    </location>
</feature>
<feature type="domain" description="GYF" evidence="10">
    <location>
        <begin position="2762"/>
        <end position="2812"/>
    </location>
</feature>
<dbReference type="CDD" id="cd01647">
    <property type="entry name" value="RT_LTR"/>
    <property type="match status" value="1"/>
</dbReference>
<feature type="compositionally biased region" description="Low complexity" evidence="9">
    <location>
        <begin position="2729"/>
        <end position="2742"/>
    </location>
</feature>
<evidence type="ECO:0000313" key="13">
    <source>
        <dbReference type="Proteomes" id="UP000265515"/>
    </source>
</evidence>
<dbReference type="Gramene" id="GBG74471">
    <property type="protein sequence ID" value="GBG74471"/>
    <property type="gene ID" value="CBR_g18882"/>
</dbReference>
<feature type="compositionally biased region" description="Low complexity" evidence="9">
    <location>
        <begin position="2852"/>
        <end position="2875"/>
    </location>
</feature>
<keyword evidence="2" id="KW-0808">Transferase</keyword>
<feature type="compositionally biased region" description="Low complexity" evidence="9">
    <location>
        <begin position="2910"/>
        <end position="2952"/>
    </location>
</feature>
<dbReference type="GO" id="GO:0003676">
    <property type="term" value="F:nucleic acid binding"/>
    <property type="evidence" value="ECO:0007669"/>
    <property type="project" value="InterPro"/>
</dbReference>
<feature type="compositionally biased region" description="Acidic residues" evidence="9">
    <location>
        <begin position="972"/>
        <end position="1001"/>
    </location>
</feature>
<feature type="region of interest" description="Disordered" evidence="9">
    <location>
        <begin position="1"/>
        <end position="32"/>
    </location>
</feature>
<feature type="compositionally biased region" description="Acidic residues" evidence="9">
    <location>
        <begin position="4107"/>
        <end position="4119"/>
    </location>
</feature>
<evidence type="ECO:0000256" key="2">
    <source>
        <dbReference type="ARBA" id="ARBA00022679"/>
    </source>
</evidence>
<feature type="compositionally biased region" description="Low complexity" evidence="9">
    <location>
        <begin position="4070"/>
        <end position="4091"/>
    </location>
</feature>
<dbReference type="InterPro" id="IPR003169">
    <property type="entry name" value="GYF"/>
</dbReference>
<feature type="compositionally biased region" description="Basic and acidic residues" evidence="9">
    <location>
        <begin position="22"/>
        <end position="32"/>
    </location>
</feature>
<feature type="region of interest" description="Disordered" evidence="9">
    <location>
        <begin position="4035"/>
        <end position="4127"/>
    </location>
</feature>
<dbReference type="FunFam" id="3.10.10.10:FF:000007">
    <property type="entry name" value="Retrovirus-related Pol polyprotein from transposon 17.6-like Protein"/>
    <property type="match status" value="1"/>
</dbReference>
<feature type="region of interest" description="Disordered" evidence="9">
    <location>
        <begin position="400"/>
        <end position="572"/>
    </location>
</feature>
<feature type="region of interest" description="Disordered" evidence="9">
    <location>
        <begin position="3044"/>
        <end position="3070"/>
    </location>
</feature>
<proteinExistence type="predicted"/>
<dbReference type="Pfam" id="PF17921">
    <property type="entry name" value="Integrase_H2C2"/>
    <property type="match status" value="1"/>
</dbReference>
<feature type="compositionally biased region" description="Gly residues" evidence="9">
    <location>
        <begin position="271"/>
        <end position="295"/>
    </location>
</feature>
<dbReference type="Gene3D" id="3.30.1490.40">
    <property type="match status" value="2"/>
</dbReference>
<feature type="coiled-coil region" evidence="8">
    <location>
        <begin position="2082"/>
        <end position="2109"/>
    </location>
</feature>
<feature type="compositionally biased region" description="Basic and acidic residues" evidence="9">
    <location>
        <begin position="506"/>
        <end position="517"/>
    </location>
</feature>
<feature type="compositionally biased region" description="Basic and acidic residues" evidence="9">
    <location>
        <begin position="107"/>
        <end position="119"/>
    </location>
</feature>
<feature type="region of interest" description="Disordered" evidence="9">
    <location>
        <begin position="1052"/>
        <end position="1084"/>
    </location>
</feature>
<dbReference type="InterPro" id="IPR012337">
    <property type="entry name" value="RNaseH-like_sf"/>
</dbReference>
<dbReference type="GO" id="GO:0006508">
    <property type="term" value="P:proteolysis"/>
    <property type="evidence" value="ECO:0007669"/>
    <property type="project" value="UniProtKB-KW"/>
</dbReference>
<feature type="compositionally biased region" description="Pro residues" evidence="9">
    <location>
        <begin position="3137"/>
        <end position="3158"/>
    </location>
</feature>
<feature type="compositionally biased region" description="Basic and acidic residues" evidence="9">
    <location>
        <begin position="2336"/>
        <end position="2357"/>
    </location>
</feature>
<keyword evidence="5" id="KW-0255">Endonuclease</keyword>
<feature type="region of interest" description="Disordered" evidence="9">
    <location>
        <begin position="2246"/>
        <end position="2285"/>
    </location>
</feature>
<dbReference type="Gene3D" id="3.10.10.10">
    <property type="entry name" value="HIV Type 1 Reverse Transcriptase, subunit A, domain 1"/>
    <property type="match status" value="1"/>
</dbReference>
<feature type="region of interest" description="Disordered" evidence="9">
    <location>
        <begin position="5315"/>
        <end position="5334"/>
    </location>
</feature>
<dbReference type="Gene3D" id="3.30.70.270">
    <property type="match status" value="2"/>
</dbReference>
<dbReference type="InterPro" id="IPR041373">
    <property type="entry name" value="RT_RNaseH"/>
</dbReference>
<dbReference type="InterPro" id="IPR036397">
    <property type="entry name" value="RNaseH_sf"/>
</dbReference>
<dbReference type="GO" id="GO:0004519">
    <property type="term" value="F:endonuclease activity"/>
    <property type="evidence" value="ECO:0007669"/>
    <property type="project" value="UniProtKB-KW"/>
</dbReference>
<feature type="region of interest" description="Disordered" evidence="9">
    <location>
        <begin position="3684"/>
        <end position="3716"/>
    </location>
</feature>
<feature type="region of interest" description="Disordered" evidence="9">
    <location>
        <begin position="2577"/>
        <end position="2760"/>
    </location>
</feature>
<dbReference type="PROSITE" id="PS50829">
    <property type="entry name" value="GYF"/>
    <property type="match status" value="2"/>
</dbReference>
<evidence type="ECO:0000256" key="9">
    <source>
        <dbReference type="SAM" id="MobiDB-lite"/>
    </source>
</evidence>
<evidence type="ECO:0000259" key="10">
    <source>
        <dbReference type="PROSITE" id="PS50829"/>
    </source>
</evidence>
<dbReference type="InterPro" id="IPR000477">
    <property type="entry name" value="RT_dom"/>
</dbReference>
<feature type="compositionally biased region" description="Basic and acidic residues" evidence="9">
    <location>
        <begin position="3899"/>
        <end position="3910"/>
    </location>
</feature>
<gene>
    <name evidence="12" type="ORF">CBR_g18882</name>
</gene>
<dbReference type="InterPro" id="IPR050951">
    <property type="entry name" value="Retrovirus_Pol_polyprotein"/>
</dbReference>
<dbReference type="Proteomes" id="UP000265515">
    <property type="component" value="Unassembled WGS sequence"/>
</dbReference>
<keyword evidence="1" id="KW-0645">Protease</keyword>
<accession>A0A388KWQ6</accession>
<dbReference type="SUPFAM" id="SSF53098">
    <property type="entry name" value="Ribonuclease H-like"/>
    <property type="match status" value="1"/>
</dbReference>
<feature type="domain" description="GYF" evidence="10">
    <location>
        <begin position="3805"/>
        <end position="3860"/>
    </location>
</feature>
<evidence type="ECO:0000256" key="4">
    <source>
        <dbReference type="ARBA" id="ARBA00022722"/>
    </source>
</evidence>
<keyword evidence="6" id="KW-0378">Hydrolase</keyword>
<keyword evidence="7" id="KW-0695">RNA-directed DNA polymerase</keyword>
<dbReference type="PROSITE" id="PS50878">
    <property type="entry name" value="RT_POL"/>
    <property type="match status" value="1"/>
</dbReference>
<dbReference type="PANTHER" id="PTHR37984:SF5">
    <property type="entry name" value="PROTEIN NYNRIN-LIKE"/>
    <property type="match status" value="1"/>
</dbReference>
<dbReference type="GO" id="GO:0008233">
    <property type="term" value="F:peptidase activity"/>
    <property type="evidence" value="ECO:0007669"/>
    <property type="project" value="UniProtKB-KW"/>
</dbReference>
<feature type="compositionally biased region" description="Pro residues" evidence="9">
    <location>
        <begin position="3087"/>
        <end position="3107"/>
    </location>
</feature>
<feature type="region of interest" description="Disordered" evidence="9">
    <location>
        <begin position="3082"/>
        <end position="3169"/>
    </location>
</feature>
<feature type="compositionally biased region" description="Basic and acidic residues" evidence="9">
    <location>
        <begin position="950"/>
        <end position="971"/>
    </location>
</feature>
<dbReference type="GO" id="GO:0003964">
    <property type="term" value="F:RNA-directed DNA polymerase activity"/>
    <property type="evidence" value="ECO:0007669"/>
    <property type="project" value="UniProtKB-KW"/>
</dbReference>
<dbReference type="PANTHER" id="PTHR37984">
    <property type="entry name" value="PROTEIN CBG26694"/>
    <property type="match status" value="1"/>
</dbReference>
<evidence type="ECO:0000256" key="6">
    <source>
        <dbReference type="ARBA" id="ARBA00022801"/>
    </source>
</evidence>
<feature type="compositionally biased region" description="Basic and acidic residues" evidence="9">
    <location>
        <begin position="3919"/>
        <end position="3936"/>
    </location>
</feature>
<feature type="compositionally biased region" description="Low complexity" evidence="9">
    <location>
        <begin position="3338"/>
        <end position="3349"/>
    </location>
</feature>
<feature type="region of interest" description="Disordered" evidence="9">
    <location>
        <begin position="4466"/>
        <end position="4514"/>
    </location>
</feature>
<feature type="compositionally biased region" description="Basic and acidic residues" evidence="9">
    <location>
        <begin position="918"/>
        <end position="940"/>
    </location>
</feature>
<feature type="compositionally biased region" description="Polar residues" evidence="9">
    <location>
        <begin position="5239"/>
        <end position="5256"/>
    </location>
</feature>
<dbReference type="InterPro" id="IPR035445">
    <property type="entry name" value="GYF-like_dom_sf"/>
</dbReference>
<feature type="compositionally biased region" description="Basic and acidic residues" evidence="9">
    <location>
        <begin position="3870"/>
        <end position="3879"/>
    </location>
</feature>
<feature type="region of interest" description="Disordered" evidence="9">
    <location>
        <begin position="2170"/>
        <end position="2189"/>
    </location>
</feature>
<feature type="region of interest" description="Disordered" evidence="9">
    <location>
        <begin position="593"/>
        <end position="644"/>
    </location>
</feature>
<dbReference type="Pfam" id="PF00078">
    <property type="entry name" value="RVT_1"/>
    <property type="match status" value="1"/>
</dbReference>
<feature type="domain" description="Reverse transcriptase" evidence="11">
    <location>
        <begin position="1477"/>
        <end position="1656"/>
    </location>
</feature>
<evidence type="ECO:0000256" key="5">
    <source>
        <dbReference type="ARBA" id="ARBA00022759"/>
    </source>
</evidence>
<feature type="region of interest" description="Disordered" evidence="9">
    <location>
        <begin position="918"/>
        <end position="1007"/>
    </location>
</feature>
<feature type="compositionally biased region" description="Basic and acidic residues" evidence="9">
    <location>
        <begin position="613"/>
        <end position="629"/>
    </location>
</feature>
<feature type="compositionally biased region" description="Basic and acidic residues" evidence="9">
    <location>
        <begin position="530"/>
        <end position="572"/>
    </location>
</feature>
<dbReference type="EMBL" id="BFEA01000203">
    <property type="protein sequence ID" value="GBG74471.1"/>
    <property type="molecule type" value="Genomic_DNA"/>
</dbReference>
<feature type="compositionally biased region" description="Low complexity" evidence="9">
    <location>
        <begin position="410"/>
        <end position="426"/>
    </location>
</feature>
<dbReference type="Gene3D" id="3.30.420.10">
    <property type="entry name" value="Ribonuclease H-like superfamily/Ribonuclease H"/>
    <property type="match status" value="1"/>
</dbReference>
<evidence type="ECO:0000259" key="11">
    <source>
        <dbReference type="PROSITE" id="PS50878"/>
    </source>
</evidence>
<dbReference type="InterPro" id="IPR041588">
    <property type="entry name" value="Integrase_H2C2"/>
</dbReference>
<feature type="region of interest" description="Disordered" evidence="9">
    <location>
        <begin position="3870"/>
        <end position="3936"/>
    </location>
</feature>
<feature type="region of interest" description="Disordered" evidence="9">
    <location>
        <begin position="225"/>
        <end position="328"/>
    </location>
</feature>
<evidence type="ECO:0008006" key="14">
    <source>
        <dbReference type="Google" id="ProtNLM"/>
    </source>
</evidence>
<feature type="region of interest" description="Disordered" evidence="9">
    <location>
        <begin position="834"/>
        <end position="864"/>
    </location>
</feature>
<keyword evidence="3" id="KW-0548">Nucleotidyltransferase</keyword>
<evidence type="ECO:0000256" key="1">
    <source>
        <dbReference type="ARBA" id="ARBA00022670"/>
    </source>
</evidence>
<feature type="compositionally biased region" description="Polar residues" evidence="9">
    <location>
        <begin position="3244"/>
        <end position="3253"/>
    </location>
</feature>
<feature type="compositionally biased region" description="Basic and acidic residues" evidence="9">
    <location>
        <begin position="2657"/>
        <end position="2676"/>
    </location>
</feature>
<comment type="caution">
    <text evidence="12">The sequence shown here is derived from an EMBL/GenBank/DDBJ whole genome shotgun (WGS) entry which is preliminary data.</text>
</comment>
<feature type="compositionally biased region" description="Polar residues" evidence="9">
    <location>
        <begin position="2379"/>
        <end position="2390"/>
    </location>
</feature>
<sequence>MGRSSKRRDGRRLSSGRKSPSRRGENNTKHLEEAMLDDMQMDSVELDDRWALDTDVNSKEASILDSHRKKGEKGEHAMAGNEGGRVRSASADDGGDDEENRNGMHKGGGDHDRRPRAYDSPEGGGGGPWRPAGSPQEGRRYGGESPRFERKHERFGSGCNEPWREDRRGGRGRGGVGGTHRHGRDMMEEGEYDERGEYYYKRNGGRFGGGGGGLDGGGWYYQGGGRRGGGGRGRGRGNRYGWQAERGGRFGGGRRSLPYDCEDDEGYLSGEMGGRGGGEKGGGGRRPVDGGGGGNPILRRGFMVPSPRSSGRTGYGSGNDTHGPRVTLTDVDDSTLLSLKEEKLLYTDSAGVYRGPVTFKELLDLYGSGYIPSTSKASCGNLCVVVKALWEKNRFVKRPPRKRRYKETQSSPSGASSGFSFSSFSSDDGRWRSSGNKVRHRRRTRSPVTDKGVTTKGRRYKTDSESSSEEEDDRESDDNGKESVSRGEKRDVESSRKDRGRRSKELRREKRREDKKDRRGKRCEEEEGCQEEHVEQGRHEEDGELKGEQENVELHGRRELEMSTEVDGSKKLDEEVMADEARVVDEAMVEEAMEGNDLAVDEAKEVAEEEAREVEKVAEDEAEDADRMAGDVGRGGNEEEEFGVERNTCRNEKMDEDAIKDIGAEGDKEPLGGGDGTIGCKDVEGGHGKVVECDMEVLAAELPEENRKGGEFGALADMKDVREHHYIVNACLEPSEERARAIVNCIASKGKESYQIESGGNTSKINDTRRWAEDHAVLMKGDTCTRGLQEYEYCARVVAGNAAEEDGSLARIDSKVAEDVIKQCKMETKELHAMMDESQVEGKGSREEGKGSREEGKGSRELKGLEVECNKLEVGQEDFQKVSEELPVELNTVKAEPRGWKVDPEELKWEARGLARECGDLNGKSEGREQNPDDSAKGPEENGCVVGDVQKGEDTNGNEGRSEHRKERERDEKEDDREEEGDDGEEEEDDEEEDEEEDEDERERKALQKAAERRARWVARLAANDESSLRPTVIDTVAAAKAWQEAAEAERQRLANEAAAQAQQTAEADAAARNRRNAGSTESLIASEHQWTTLLQYMIFVPTETQAEPTQAEAEKSNLATVMLHIMRGVMWNNKLLQAHLHADRQQRQQYQQDLAAVTADVRNAVVQQQQQQQLMNSTSARINGIEAKASAAPGCTMDATKQINERIDHVVTIIGDIGVWMNHLAATHKCTIAELHTHITWKEFEQLWLTRFMVRNVVKAAMNEVYTCSQGNMPTRDWTTKWQKIVTTPGFDLSFSNQRSEFFSRSCAGLRSALGNEYDYTTFQGILDRANLVIQTDDKVANERQSQPHYVAKQAYQRPTHNNAVISEETDDHHAAAASSSDGGIVAALPPKRPKRVRKNKATQETAATGAGQPWTAYKITKEYRDVFEAPTGTVPDRPIRHGITLEAGAVPPRGCIYRMSEEELEVLRAQLDDLLNKGWIRASCSPYSAPVLFVRKKDKDLRLCIDYQKLNAQTVKNAGPLPRIDDLLERLGGATYFSKLDLKSGYHQIEIQPQDRYKTAFKTRYGHFEWVVMPFGLTNAPATFQAAMTTEFRDLLDRSVLIYRDDILVYSRTLDEHIVHLRVVLNRLRLAKYKANLDECEFARQELEYLGHFVMPKGIRPLADKIQTIVDWPEPRCTTDVRSFMGLAGYYQRFVESYSKVAAPLSRLQSPKCHEDGWHPVEYFSRKVPLVNTLEDARKKELLAFVTVLKRWRHFLLGRRRFKWNTDNNPLTFYKTQDTVTSTIGRWMYYIDQFDFDLCYILGPANRAADALSRRPDLCAIVTAAFDLDDDLQPHFVEGYKSDPTYSTLYAELSSDHPPASHYRISDGFLLLHSRGKDLLVVPQDRILRTRLLGEFHDARLSAHLGVNRTLARLRQRFHWPDGLHDVTRYIESCAVCHCNKGRSRVPFGELKPLPIPRAPRLSIAMDVTGTFPRDRRDHDGILMVVDRLSNSARHPQTDGQTERAHQTAEMMLRALIRPDQKDWVDRLPDIEFAYNTSVHPAICVTPFELHHGGEKARIFADLLLPQAADIDVPCSPASIRKYRDLLIKARANMQKAQIRMQQQANRRRLPCPFREGDLVWVLSEEFALEQDVSRKLLPKWFGPWEVTSAVGDDPAGPSFGINIHTPPSTDEFPGHRSQDPRSMDGHQEVDRVITHRKYGNKPRQYKVTFKQCAPNDIRWISSTDLQTSAPLIFADYEKRRLAKDAARPEPEAGKVSQVSTEPMGKDGEVSRQEEMKQASPVRGMTAVETIGNGEVRNEIEAELTPCGNPVLMTVPPELGTERCLTEDNSMDGGLKRQRQEDLMWKQDKVRRGEEDTSVGSQRASDLPGLNSEAAETGQNCLQSQSSMEGVGEADMGQTDTGVVDLPPSGIGDGVPKAKMESLVMDSQCDNVAGEVGGKMFPGNLQLGVLEAPNNGLLEVALTQKSEMPLTETVQRVGISIGSGFPAGDANKAAEEVKATGSGFPAGDANKAAEEVKAIGSDFPAGDANKAAEEVKAIQDLAQCTRVQEGPKTAHEALEGVSTNEVDLPRCPDIVKAKTAMHPPSGTGRSSSRGKERAAANGGDMKKMSDRRMSRHLRSEEKAGDASSRIRQSSKTLGKDSHSVSSRLSVPSSEHGSKERKSSSSEHGSKERKSSSSKSGHISSKERHRHSSSSAGKGADGGKNKESSSTSKGNTSTKDTKASQKDSLAAQGGSSAVSSAKRADGTSTRPNESGLFNVPEGGWTYVDMNGQRQGPFTLFQLQGWSLAGHMHDQMVINHTEKGLLITLALALQRTRGTPHLKSTQQQQLRQGGGHLQSAQPQSEPQMSQVQAPHSQQPSQLPQGQLSQVRPLQVPQVQQAQLPQVQPLHLPQAQPLQIPQGQPLQFAQVQPLQQPQVQPSQLPQMQPSQSFHVQTSQPSQMQPPQTFQALPPQLPQAQPPPLPQMPHLHVQPPPQQLLPPQPPQLFQLQQAPFPQQPQVPPQLTHVSLQCQQSLQGQQVQLLQLQQNQQQTHHALQVQWQPQQCMPPDQLPLPPPPHQGHVNAFQSQQPPQLPIRRVTAPANCQVPPQPPPPPPPQPPPQPPPSAPPINSQTIPPPPLQTGMTQVPAPRLSQTPPNRLPFPPAMPPSVSPPPYPPGSQPLSQSFIPPPHICPPPFCSQGPWCPPGTSQVSEVPLPGPPQSFPSMSCHVAPPPPISSAVASQPPPQRPVVAGQQGAQPLAVTLPPTQVGSQVPSRIPAPPSLQIATEPFGQVQPMELSLSPCESHDGDSFTQPLKTGSSIPDGKAHQESSSTGFQGCFTPHSVSHKLPSVDSIPSRDWSPQSWSQQGSQRPTPPDTTPLSPQLRHMMPHRSQLSPVKPRILYHEMSRQDASQQGQHQGMQREILDQQPPHNHRGMRPEIDGTPCTEGEDSRHHPSPLQKEAGGGLSSGRKLDGWMYKNASGGLSGPYSTEQLEEGVRTNFLSDLMPVHWCPESGDLEPAIPLREALLQGRGLDPLSSRALPEHHHMASREKERPSRMDSFSGPGSAALTRENAHYAETHRIGSNAAFPSHSRYGPHSPERDVDGHLPNRVSSYDLLPSWGSSKVPYLPSSHYQYNSLQSGHSAPPPSIHRSVNEGVRNDLLLRSQQTIEDISGTSGPHQGQMGWREIDRMSQGPMHRWMSEGAGATRGQAHMSDLPDGEAGRASSPPFMRSATSKGSLHVMSESTSRLRDQAELPPHDFKAASDARAPADSKYRYLSPSLKKAWDAVCWQYEGGDRQLKGPYNLTYLKRWLEKGYLYLSLEAWDAVCWQYEGGDRQLKGPYNLTYLKRWLEKGYLYLSLEVRHIDGLMNPMTLKELVTIGESGQLADALGVDHDTWERKPRSKTGAGEEQKVPKPSHGRGTEKEWRKDEVVEGNMEDEKEAKQTEAPVDKKKEDKRVITEYKQEPYQEETSQEEPIELVRRELHLAVMKVVRRAVVDATISQRLEQWLEEKEAARRMEEAVVGAKRADAPAVQYRREDIAGKHFSVGDWFDTRKKRGQAAPSEGVVAVSSQKKTSGKVGNDTNKKLRDYSSSSSSSSDTESSSSESSSESSSSDDEPVDAHDNQEPTADENEEPTEEVPEVGQSTVSMRQKCGTDVLLANGRQALGEGSCMAAGTPGLTRGGWLIELSFSNCDTDKAKDDTCSSSEERTSLPSLLTRNEEIADDGRETCPSFDSQGHIETPLTANGWQGTGWDGRVPSNFSSIDRCAEFSTTNVMGWKGMPGSVQKEIGGIGASLCEDGCMQIKPETQVVSTVDIQGNGLFMWNQNAQLSVACPQGSCTELDPLEVEREQQLDNHEVVWLPGRRVQEGGKQLSGIKEAISLKQIGLQMQDGEAFLQTCEKPLEDEDEPQEDGGLEKGNTRLVPGELMAQRTSEERYSGIDKPSSLCEAVGKGDETDGNPLQKAFEAMVCHNVVPQHGMIHLALNPKNEEENDDGDKIENVAKHPTSFNEPLLQQAKEEEKGNRGPSQLKDIEDTGRHHTVELLREDDALIDGTKGVLKDLTLYKVANCMGNGENVTIHGGVVEDQSADDGALSWKGSKCTLCRNFMPTVEIGRLVGEHSDMVTGIDYQSAQEIPQTGCLERGNLPGKDGKVESGLEIMSSKERGQQVTVEEQMWHEFEKSEDDACVLPCQQRAEPKAMLSVEIDRANGSPSPGKVNCSEPSLGLCKLPLMAYGIEQQRFQLGCIECEQLPDDVLKYQTAAASSECEYTERELIHKEDVLKEVPKSVTEQGSTLRGCAKEEMIGRKMPSFGAEKASERVDPGVLNGMLAGASEKQEELHRAEGDTSVGGCQRNNALGNDRQQRGMIESIEATQMEIDLVHEDCGLADGNKDAGEDVLMAPGPQVLVLEGGEGSAADLAETGFCGENMKMEVGTEAIQCAVVEGMSGTETEFQLDCENPEQECTATTPKPDFITSVAEKRRVESNELVSETTLDMDTKEISAPTMVVYSRRRDCGRESGLKTAFIEEKGEQEVLLGQVSPGCAREKVDYERAQICLDLRHSSLSFSRIDDDPSLLMELDKSALSFIKDESPWNVMFLSADSLFPPPSDSQGGSHASICPDGHMGMRNKDKEGAVAGSSVTGSLRGNNMLELDLLSGDSACEPSDCQLEKDGDCEMSSRTLAKDEHPAGGLQIAPRADCNGPAMGTTMDAVNRRPVYHSETPAKQLSPEETPAVSGLSALASTSSCLLPSGLTQCVLVDQPSARQESPLSPSRDNTDTLMDSPLTRKKGLAFEEQDGTGIGSTTMISDKDGPLGRVSDSSLLLTEMEHSALTTCEPEAALHSGSAGTAPEAEQHPEAAEMAGFADAALSRASRSTKITFEEQPRTLKSGRIGNDPSRLQDASGCNNDNDHGHDLSGWWHGLETAQGMEEYLQCRVLRKEFWRKVSCRPCSGGLPPDVVLVSKAGSRARSVEKALAMERRMAAIMKSTQTRTDYPRTRATLKGKACPVGSPRPVRRPAAIEGKQMPLRVFSQTQTRNSTSIYDENGKERGNSSTKVAGNRREGGRVKCVMCRGPCCKLQGSEHSCLDTTLLAELETVNEASRTASRIMAARTCQDGKVKCKQIQGRPISEGCARTSMSGWSWREWARIATPEERLTARGLTQGEVDVASVGKSSLSNETVLGNTGLGQMPADRARMNRAKHRRLAVAAEGADILKLSQLKVLPHIIIPLFFTNRGLCVIVGNEIAFLAGNPCVAFCNFCSYLVTCLSVPAGTSSPYLLQHLSVLHLCGQNCWNFGTNYNVSFACAVEGSSEEIAIGMLANNFLCSEEKNNWIKASGSGMKGCLGDFKSEEVGMREP</sequence>
<dbReference type="InterPro" id="IPR043128">
    <property type="entry name" value="Rev_trsase/Diguanyl_cyclase"/>
</dbReference>
<feature type="region of interest" description="Disordered" evidence="9">
    <location>
        <begin position="54"/>
        <end position="191"/>
    </location>
</feature>
<feature type="compositionally biased region" description="Basic and acidic residues" evidence="9">
    <location>
        <begin position="2595"/>
        <end position="2626"/>
    </location>
</feature>
<evidence type="ECO:0000256" key="8">
    <source>
        <dbReference type="SAM" id="Coils"/>
    </source>
</evidence>
<feature type="compositionally biased region" description="Basic and acidic residues" evidence="9">
    <location>
        <begin position="2175"/>
        <end position="2189"/>
    </location>
</feature>
<feature type="compositionally biased region" description="Acidic residues" evidence="9">
    <location>
        <begin position="466"/>
        <end position="476"/>
    </location>
</feature>
<feature type="compositionally biased region" description="Pro residues" evidence="9">
    <location>
        <begin position="3049"/>
        <end position="3058"/>
    </location>
</feature>
<feature type="region of interest" description="Disordered" evidence="9">
    <location>
        <begin position="2910"/>
        <end position="2983"/>
    </location>
</feature>
<feature type="compositionally biased region" description="Pro residues" evidence="9">
    <location>
        <begin position="2953"/>
        <end position="2965"/>
    </location>
</feature>
<feature type="compositionally biased region" description="Low complexity" evidence="9">
    <location>
        <begin position="2645"/>
        <end position="2656"/>
    </location>
</feature>
<dbReference type="SUPFAM" id="SSF55277">
    <property type="entry name" value="GYF domain"/>
    <property type="match status" value="3"/>
</dbReference>
<feature type="compositionally biased region" description="Low complexity" evidence="9">
    <location>
        <begin position="2709"/>
        <end position="2719"/>
    </location>
</feature>
<dbReference type="Gene3D" id="1.10.340.70">
    <property type="match status" value="1"/>
</dbReference>
<keyword evidence="13" id="KW-1185">Reference proteome</keyword>
<feature type="compositionally biased region" description="Basic and acidic residues" evidence="9">
    <location>
        <begin position="2246"/>
        <end position="2255"/>
    </location>
</feature>
<feature type="compositionally biased region" description="Basic residues" evidence="9">
    <location>
        <begin position="1"/>
        <end position="10"/>
    </location>
</feature>
<dbReference type="InterPro" id="IPR043502">
    <property type="entry name" value="DNA/RNA_pol_sf"/>
</dbReference>
<dbReference type="Pfam" id="PF17917">
    <property type="entry name" value="RT_RNaseH"/>
    <property type="match status" value="1"/>
</dbReference>
<feature type="compositionally biased region" description="Basic and acidic residues" evidence="9">
    <location>
        <begin position="2266"/>
        <end position="2279"/>
    </location>
</feature>
<feature type="region of interest" description="Disordered" evidence="9">
    <location>
        <begin position="2328"/>
        <end position="2398"/>
    </location>
</feature>
<feature type="compositionally biased region" description="Low complexity" evidence="9">
    <location>
        <begin position="1055"/>
        <end position="1071"/>
    </location>
</feature>
<evidence type="ECO:0000256" key="7">
    <source>
        <dbReference type="ARBA" id="ARBA00022918"/>
    </source>
</evidence>
<feature type="compositionally biased region" description="Basic and acidic residues" evidence="9">
    <location>
        <begin position="477"/>
        <end position="497"/>
    </location>
</feature>
<feature type="region of interest" description="Disordered" evidence="9">
    <location>
        <begin position="5239"/>
        <end position="5259"/>
    </location>
</feature>
<evidence type="ECO:0000313" key="12">
    <source>
        <dbReference type="EMBL" id="GBG74471.1"/>
    </source>
</evidence>
<dbReference type="CDD" id="cd09274">
    <property type="entry name" value="RNase_HI_RT_Ty3"/>
    <property type="match status" value="1"/>
</dbReference>
<feature type="region of interest" description="Disordered" evidence="9">
    <location>
        <begin position="3187"/>
        <end position="3370"/>
    </location>
</feature>
<feature type="compositionally biased region" description="Polar residues" evidence="9">
    <location>
        <begin position="2839"/>
        <end position="2851"/>
    </location>
</feature>
<keyword evidence="8" id="KW-0175">Coiled coil</keyword>
<feature type="compositionally biased region" description="Pro residues" evidence="9">
    <location>
        <begin position="2972"/>
        <end position="2983"/>
    </location>
</feature>